<dbReference type="Gene3D" id="2.30.29.30">
    <property type="entry name" value="Pleckstrin-homology domain (PH domain)/Phosphotyrosine-binding domain (PTB)"/>
    <property type="match status" value="1"/>
</dbReference>
<dbReference type="InterPro" id="IPR051707">
    <property type="entry name" value="PI-Interact_SigTrans_Reg"/>
</dbReference>
<feature type="compositionally biased region" description="Basic residues" evidence="1">
    <location>
        <begin position="92"/>
        <end position="107"/>
    </location>
</feature>
<reference evidence="3 4" key="1">
    <citation type="submission" date="2017-12" db="EMBL/GenBank/DDBJ databases">
        <title>Sequencing, de novo assembly and annotation of complete genome of a new Thraustochytrid species, strain FCC1311.</title>
        <authorList>
            <person name="Sedici K."/>
            <person name="Godart F."/>
            <person name="Aiese Cigliano R."/>
            <person name="Sanseverino W."/>
            <person name="Barakat M."/>
            <person name="Ortet P."/>
            <person name="Marechal E."/>
            <person name="Cagnac O."/>
            <person name="Amato A."/>
        </authorList>
    </citation>
    <scope>NUCLEOTIDE SEQUENCE [LARGE SCALE GENOMIC DNA]</scope>
</reference>
<organism evidence="3 4">
    <name type="scientific">Hondaea fermentalgiana</name>
    <dbReference type="NCBI Taxonomy" id="2315210"/>
    <lineage>
        <taxon>Eukaryota</taxon>
        <taxon>Sar</taxon>
        <taxon>Stramenopiles</taxon>
        <taxon>Bigyra</taxon>
        <taxon>Labyrinthulomycetes</taxon>
        <taxon>Thraustochytrida</taxon>
        <taxon>Thraustochytriidae</taxon>
        <taxon>Hondaea</taxon>
    </lineage>
</organism>
<dbReference type="FunFam" id="2.30.29.30:FF:000286">
    <property type="entry name" value="PH-protein kinase domain containing protein"/>
    <property type="match status" value="1"/>
</dbReference>
<feature type="compositionally biased region" description="Low complexity" evidence="1">
    <location>
        <begin position="76"/>
        <end position="91"/>
    </location>
</feature>
<protein>
    <submittedName>
        <fullName evidence="3">RAC family serine/threonine-protein kinase-like</fullName>
    </submittedName>
</protein>
<dbReference type="Pfam" id="PF00169">
    <property type="entry name" value="PH"/>
    <property type="match status" value="1"/>
</dbReference>
<feature type="compositionally biased region" description="Low complexity" evidence="1">
    <location>
        <begin position="158"/>
        <end position="168"/>
    </location>
</feature>
<gene>
    <name evidence="3" type="ORF">FCC1311_020362</name>
</gene>
<evidence type="ECO:0000313" key="4">
    <source>
        <dbReference type="Proteomes" id="UP000241890"/>
    </source>
</evidence>
<dbReference type="AlphaFoldDB" id="A0A2R5G459"/>
<evidence type="ECO:0000256" key="1">
    <source>
        <dbReference type="SAM" id="MobiDB-lite"/>
    </source>
</evidence>
<dbReference type="OrthoDB" id="2157866at2759"/>
<dbReference type="SUPFAM" id="SSF50729">
    <property type="entry name" value="PH domain-like"/>
    <property type="match status" value="1"/>
</dbReference>
<dbReference type="InterPro" id="IPR011993">
    <property type="entry name" value="PH-like_dom_sf"/>
</dbReference>
<evidence type="ECO:0000259" key="2">
    <source>
        <dbReference type="PROSITE" id="PS50003"/>
    </source>
</evidence>
<dbReference type="InterPro" id="IPR001849">
    <property type="entry name" value="PH_domain"/>
</dbReference>
<proteinExistence type="predicted"/>
<feature type="domain" description="PH" evidence="2">
    <location>
        <begin position="222"/>
        <end position="334"/>
    </location>
</feature>
<accession>A0A2R5G459</accession>
<evidence type="ECO:0000313" key="3">
    <source>
        <dbReference type="EMBL" id="GBG25817.1"/>
    </source>
</evidence>
<dbReference type="InParanoid" id="A0A2R5G459"/>
<dbReference type="PANTHER" id="PTHR14336">
    <property type="entry name" value="TANDEM PH DOMAIN CONTAINING PROTEIN"/>
    <property type="match status" value="1"/>
</dbReference>
<dbReference type="GO" id="GO:0016301">
    <property type="term" value="F:kinase activity"/>
    <property type="evidence" value="ECO:0007669"/>
    <property type="project" value="UniProtKB-KW"/>
</dbReference>
<keyword evidence="3" id="KW-0418">Kinase</keyword>
<sequence>MGWFPKPRKSLLSLAGSDSRHGSSAAQGGGSSLVEADLDSSVHGGSADTDELVSGGENNVDDDDDDDDDDDFSRPTVAATRATAALSSVSKSSRRLLNIRRRSRQSRARGNSRETASFAAGDEQGTHEFDGESTDMESTDVSTAPKTPKTPKQRHLHTPTPSTPGGRSTRSKHKNKHKNKRKDLAEQVQDVTETFLSQIASAGLMPDDRYAFMFSQRKFAPRVYKEGMLDKQGSFFKTWHARYFVLTTRGLAYYLSKRKFQDLEQPLGVIPFRDVQIEGGRVVNDVSDDMARLMRVGRHKNLFCMYLPSRTFVISAESSEEKESWVMAIGQAYERHLSKTFNARKKVTNQDPRRASIERAVSATVERAVSVVMDSPLPELEQDVEGMRAEWAHAVFEECNDVSEIDDVFEEQMERLRQEASLRRLFAAWRLYRDYKARTKIDEAKAASLRAFGRYAQII</sequence>
<dbReference type="SMART" id="SM00233">
    <property type="entry name" value="PH"/>
    <property type="match status" value="1"/>
</dbReference>
<keyword evidence="4" id="KW-1185">Reference proteome</keyword>
<dbReference type="Proteomes" id="UP000241890">
    <property type="component" value="Unassembled WGS sequence"/>
</dbReference>
<feature type="region of interest" description="Disordered" evidence="1">
    <location>
        <begin position="1"/>
        <end position="186"/>
    </location>
</feature>
<dbReference type="PROSITE" id="PS50003">
    <property type="entry name" value="PH_DOMAIN"/>
    <property type="match status" value="1"/>
</dbReference>
<name>A0A2R5G459_9STRA</name>
<dbReference type="EMBL" id="BEYU01000015">
    <property type="protein sequence ID" value="GBG25817.1"/>
    <property type="molecule type" value="Genomic_DNA"/>
</dbReference>
<comment type="caution">
    <text evidence="3">The sequence shown here is derived from an EMBL/GenBank/DDBJ whole genome shotgun (WGS) entry which is preliminary data.</text>
</comment>
<keyword evidence="3" id="KW-0808">Transferase</keyword>
<feature type="compositionally biased region" description="Acidic residues" evidence="1">
    <location>
        <begin position="59"/>
        <end position="71"/>
    </location>
</feature>
<feature type="compositionally biased region" description="Basic residues" evidence="1">
    <location>
        <begin position="169"/>
        <end position="181"/>
    </location>
</feature>